<proteinExistence type="predicted"/>
<accession>A0A100HIV2</accession>
<feature type="signal peptide" evidence="2">
    <location>
        <begin position="1"/>
        <end position="29"/>
    </location>
</feature>
<evidence type="ECO:0000313" key="3">
    <source>
        <dbReference type="EMBL" id="GAQ21561.1"/>
    </source>
</evidence>
<sequence>MSGPDRPRPARRTALLCAGLAAVALSVLATAGSATPSPAPSNQTASSGPAAAAPAPGSVLATRTVTRDARTPGGEIAGQVTVTVQLVRDGAEVQARATFQSTLPGPAVATGTLRLLDGRGSEVTRSNPRQTAALDPGSTPVLVTPRSPLADHAGAACVDATLNVWSGPQAPGPDARVRSGPALEPTVFTVQVCHA</sequence>
<dbReference type="OrthoDB" id="9932319at2"/>
<dbReference type="EMBL" id="BCMS01000001">
    <property type="protein sequence ID" value="GAQ21561.1"/>
    <property type="molecule type" value="Genomic_DNA"/>
</dbReference>
<keyword evidence="4" id="KW-1185">Reference proteome</keyword>
<evidence type="ECO:0000313" key="4">
    <source>
        <dbReference type="Proteomes" id="UP000056209"/>
    </source>
</evidence>
<gene>
    <name evidence="3" type="ORF">DEIGR_101588</name>
</gene>
<name>A0A100HIV2_9DEIO</name>
<protein>
    <submittedName>
        <fullName evidence="3">Uncharacterized protein</fullName>
    </submittedName>
</protein>
<dbReference type="InterPro" id="IPR006311">
    <property type="entry name" value="TAT_signal"/>
</dbReference>
<dbReference type="RefSeq" id="WP_058976454.1">
    <property type="nucleotide sequence ID" value="NZ_BCMS01000001.1"/>
</dbReference>
<evidence type="ECO:0000256" key="1">
    <source>
        <dbReference type="SAM" id="MobiDB-lite"/>
    </source>
</evidence>
<feature type="chain" id="PRO_5007086542" evidence="2">
    <location>
        <begin position="30"/>
        <end position="195"/>
    </location>
</feature>
<dbReference type="PROSITE" id="PS51318">
    <property type="entry name" value="TAT"/>
    <property type="match status" value="1"/>
</dbReference>
<organism evidence="3 4">
    <name type="scientific">Deinococcus grandis</name>
    <dbReference type="NCBI Taxonomy" id="57498"/>
    <lineage>
        <taxon>Bacteria</taxon>
        <taxon>Thermotogati</taxon>
        <taxon>Deinococcota</taxon>
        <taxon>Deinococci</taxon>
        <taxon>Deinococcales</taxon>
        <taxon>Deinococcaceae</taxon>
        <taxon>Deinococcus</taxon>
    </lineage>
</organism>
<comment type="caution">
    <text evidence="3">The sequence shown here is derived from an EMBL/GenBank/DDBJ whole genome shotgun (WGS) entry which is preliminary data.</text>
</comment>
<keyword evidence="2" id="KW-0732">Signal</keyword>
<feature type="region of interest" description="Disordered" evidence="1">
    <location>
        <begin position="32"/>
        <end position="58"/>
    </location>
</feature>
<evidence type="ECO:0000256" key="2">
    <source>
        <dbReference type="SAM" id="SignalP"/>
    </source>
</evidence>
<reference evidence="4" key="1">
    <citation type="submission" date="2015-11" db="EMBL/GenBank/DDBJ databases">
        <title>Draft Genome Sequence of the Radioresistant Bacterium Deinococcus grandis, Isolated from Freshwater Fish in Japan.</title>
        <authorList>
            <person name="Satoh K."/>
            <person name="Onodera T."/>
            <person name="Omoso K."/>
            <person name="Takeda-Yano K."/>
            <person name="Katayama T."/>
            <person name="Oono Y."/>
            <person name="Narumi I."/>
        </authorList>
    </citation>
    <scope>NUCLEOTIDE SEQUENCE [LARGE SCALE GENOMIC DNA]</scope>
    <source>
        <strain evidence="4">ATCC 43672</strain>
    </source>
</reference>
<feature type="compositionally biased region" description="Low complexity" evidence="1">
    <location>
        <begin position="45"/>
        <end position="58"/>
    </location>
</feature>
<dbReference type="Proteomes" id="UP000056209">
    <property type="component" value="Unassembled WGS sequence"/>
</dbReference>
<dbReference type="AlphaFoldDB" id="A0A100HIV2"/>